<dbReference type="PATRIC" id="fig|1246301.3.peg.4050"/>
<dbReference type="KEGG" id="vpd:VAPA_1c40080"/>
<feature type="binding site" description="covalent" evidence="6">
    <location>
        <position position="51"/>
    </location>
    <ligand>
        <name>heme c</name>
        <dbReference type="ChEBI" id="CHEBI:61717"/>
    </ligand>
</feature>
<keyword evidence="5 6" id="KW-0408">Iron</keyword>
<comment type="PTM">
    <text evidence="6">Binds 1 heme c group covalently per subunit.</text>
</comment>
<dbReference type="InterPro" id="IPR036909">
    <property type="entry name" value="Cyt_c-like_dom_sf"/>
</dbReference>
<keyword evidence="2 6" id="KW-0349">Heme</keyword>
<evidence type="ECO:0000256" key="1">
    <source>
        <dbReference type="ARBA" id="ARBA00022448"/>
    </source>
</evidence>
<evidence type="ECO:0000256" key="2">
    <source>
        <dbReference type="ARBA" id="ARBA00022617"/>
    </source>
</evidence>
<evidence type="ECO:0000259" key="8">
    <source>
        <dbReference type="PROSITE" id="PS51007"/>
    </source>
</evidence>
<evidence type="ECO:0000256" key="3">
    <source>
        <dbReference type="ARBA" id="ARBA00022723"/>
    </source>
</evidence>
<dbReference type="AlphaFoldDB" id="T1XF20"/>
<evidence type="ECO:0000256" key="5">
    <source>
        <dbReference type="ARBA" id="ARBA00023004"/>
    </source>
</evidence>
<dbReference type="RefSeq" id="WP_021008539.1">
    <property type="nucleotide sequence ID" value="NC_022247.1"/>
</dbReference>
<feature type="chain" id="PRO_5004596373" evidence="7">
    <location>
        <begin position="33"/>
        <end position="120"/>
    </location>
</feature>
<dbReference type="HOGENOM" id="CLU_133112_1_0_4"/>
<feature type="domain" description="Cytochrome c" evidence="8">
    <location>
        <begin position="32"/>
        <end position="118"/>
    </location>
</feature>
<dbReference type="EMBL" id="CP003911">
    <property type="protein sequence ID" value="AGU51086.1"/>
    <property type="molecule type" value="Genomic_DNA"/>
</dbReference>
<name>T1XF20_VARPD</name>
<dbReference type="InterPro" id="IPR009056">
    <property type="entry name" value="Cyt_c-like_dom"/>
</dbReference>
<protein>
    <submittedName>
        <fullName evidence="9">Cytochrome c domain-containing protein</fullName>
    </submittedName>
</protein>
<reference evidence="9 10" key="1">
    <citation type="submission" date="2012-10" db="EMBL/GenBank/DDBJ databases">
        <title>Genome sequence of Variovorax paradoxus B4.</title>
        <authorList>
            <person name="Schuldes J."/>
            <person name="Brandt U."/>
            <person name="Hiessl S."/>
            <person name="Wuebbeler J.H."/>
            <person name="Thuermer A."/>
            <person name="Steinbuechel A."/>
            <person name="Daniel R."/>
        </authorList>
    </citation>
    <scope>NUCLEOTIDE SEQUENCE [LARGE SCALE GENOMIC DNA]</scope>
    <source>
        <strain evidence="9 10">B4</strain>
    </source>
</reference>
<feature type="signal peptide" evidence="7">
    <location>
        <begin position="1"/>
        <end position="32"/>
    </location>
</feature>
<accession>T1XF20</accession>
<evidence type="ECO:0000313" key="10">
    <source>
        <dbReference type="Proteomes" id="UP000016223"/>
    </source>
</evidence>
<dbReference type="SUPFAM" id="SSF46626">
    <property type="entry name" value="Cytochrome c"/>
    <property type="match status" value="1"/>
</dbReference>
<keyword evidence="1" id="KW-0813">Transport</keyword>
<dbReference type="PRINTS" id="PR00606">
    <property type="entry name" value="CYTCHROMECID"/>
</dbReference>
<organism evidence="9 10">
    <name type="scientific">Variovorax paradoxus B4</name>
    <dbReference type="NCBI Taxonomy" id="1246301"/>
    <lineage>
        <taxon>Bacteria</taxon>
        <taxon>Pseudomonadati</taxon>
        <taxon>Pseudomonadota</taxon>
        <taxon>Betaproteobacteria</taxon>
        <taxon>Burkholderiales</taxon>
        <taxon>Comamonadaceae</taxon>
        <taxon>Variovorax</taxon>
    </lineage>
</organism>
<dbReference type="Proteomes" id="UP000016223">
    <property type="component" value="Chromosome 1"/>
</dbReference>
<dbReference type="Pfam" id="PF00034">
    <property type="entry name" value="Cytochrom_C"/>
    <property type="match status" value="1"/>
</dbReference>
<dbReference type="GO" id="GO:0005506">
    <property type="term" value="F:iron ion binding"/>
    <property type="evidence" value="ECO:0007669"/>
    <property type="project" value="InterPro"/>
</dbReference>
<dbReference type="PROSITE" id="PS51007">
    <property type="entry name" value="CYTC"/>
    <property type="match status" value="1"/>
</dbReference>
<evidence type="ECO:0000256" key="7">
    <source>
        <dbReference type="SAM" id="SignalP"/>
    </source>
</evidence>
<sequence length="120" mass="12762">MLSISDRPSSPNRKLLPLSLLVLLLVSVPAFAATVDEAQALAREHGCLACHGMLRKQVGPGFAQIADRYRNDAAAPSRLAGKIQGGSVGTWGRVIMPRQSHVTDEEAKALAGWVLSQPPP</sequence>
<dbReference type="InterPro" id="IPR002324">
    <property type="entry name" value="Cyt_c_ID"/>
</dbReference>
<keyword evidence="4" id="KW-0249">Electron transport</keyword>
<keyword evidence="7" id="KW-0732">Signal</keyword>
<evidence type="ECO:0000256" key="6">
    <source>
        <dbReference type="PIRSR" id="PIRSR602324-1"/>
    </source>
</evidence>
<feature type="binding site" description="covalent" evidence="6">
    <location>
        <position position="47"/>
    </location>
    <ligand>
        <name>heme c</name>
        <dbReference type="ChEBI" id="CHEBI:61717"/>
    </ligand>
</feature>
<dbReference type="OrthoDB" id="8593494at2"/>
<dbReference type="GO" id="GO:0009055">
    <property type="term" value="F:electron transfer activity"/>
    <property type="evidence" value="ECO:0007669"/>
    <property type="project" value="InterPro"/>
</dbReference>
<gene>
    <name evidence="9" type="ORF">VAPA_1c40080</name>
</gene>
<dbReference type="Gene3D" id="1.10.760.10">
    <property type="entry name" value="Cytochrome c-like domain"/>
    <property type="match status" value="1"/>
</dbReference>
<evidence type="ECO:0000313" key="9">
    <source>
        <dbReference type="EMBL" id="AGU51086.1"/>
    </source>
</evidence>
<proteinExistence type="predicted"/>
<keyword evidence="3 6" id="KW-0479">Metal-binding</keyword>
<dbReference type="GO" id="GO:0020037">
    <property type="term" value="F:heme binding"/>
    <property type="evidence" value="ECO:0007669"/>
    <property type="project" value="InterPro"/>
</dbReference>
<feature type="binding site" description="covalent" evidence="6">
    <location>
        <position position="96"/>
    </location>
    <ligand>
        <name>heme c</name>
        <dbReference type="ChEBI" id="CHEBI:61717"/>
    </ligand>
</feature>
<evidence type="ECO:0000256" key="4">
    <source>
        <dbReference type="ARBA" id="ARBA00022982"/>
    </source>
</evidence>